<keyword evidence="7" id="KW-0521">NADP</keyword>
<dbReference type="Gene3D" id="3.60.150.10">
    <property type="entry name" value="Chorismate synthase AroC"/>
    <property type="match status" value="1"/>
</dbReference>
<evidence type="ECO:0000313" key="9">
    <source>
        <dbReference type="EMBL" id="MDT0632132.1"/>
    </source>
</evidence>
<gene>
    <name evidence="7 9" type="primary">aroC</name>
    <name evidence="9" type="ORF">RM540_10285</name>
</gene>
<dbReference type="InterPro" id="IPR035904">
    <property type="entry name" value="Chorismate_synth_AroC_sf"/>
</dbReference>
<dbReference type="PANTHER" id="PTHR21085">
    <property type="entry name" value="CHORISMATE SYNTHASE"/>
    <property type="match status" value="1"/>
</dbReference>
<comment type="caution">
    <text evidence="9">The sequence shown here is derived from an EMBL/GenBank/DDBJ whole genome shotgun (WGS) entry which is preliminary data.</text>
</comment>
<dbReference type="GO" id="GO:0004107">
    <property type="term" value="F:chorismate synthase activity"/>
    <property type="evidence" value="ECO:0007669"/>
    <property type="project" value="UniProtKB-EC"/>
</dbReference>
<evidence type="ECO:0000256" key="8">
    <source>
        <dbReference type="RuleBase" id="RU000605"/>
    </source>
</evidence>
<feature type="binding site" evidence="7">
    <location>
        <position position="40"/>
    </location>
    <ligand>
        <name>NADP(+)</name>
        <dbReference type="ChEBI" id="CHEBI:58349"/>
    </ligand>
</feature>
<comment type="cofactor">
    <cofactor evidence="7 8">
        <name>FMNH2</name>
        <dbReference type="ChEBI" id="CHEBI:57618"/>
    </cofactor>
    <text evidence="7 8">Reduced FMN (FMNH(2)).</text>
</comment>
<evidence type="ECO:0000256" key="5">
    <source>
        <dbReference type="ARBA" id="ARBA00023141"/>
    </source>
</evidence>
<dbReference type="PROSITE" id="PS00787">
    <property type="entry name" value="CHORISMATE_SYNTHASE_1"/>
    <property type="match status" value="1"/>
</dbReference>
<feature type="binding site" evidence="7">
    <location>
        <begin position="329"/>
        <end position="333"/>
    </location>
    <ligand>
        <name>FMN</name>
        <dbReference type="ChEBI" id="CHEBI:58210"/>
    </ligand>
</feature>
<dbReference type="NCBIfam" id="TIGR00033">
    <property type="entry name" value="aroC"/>
    <property type="match status" value="1"/>
</dbReference>
<feature type="binding site" evidence="7">
    <location>
        <position position="314"/>
    </location>
    <ligand>
        <name>FMN</name>
        <dbReference type="ChEBI" id="CHEBI:58210"/>
    </ligand>
</feature>
<keyword evidence="5 7" id="KW-0057">Aromatic amino acid biosynthesis</keyword>
<dbReference type="HAMAP" id="MF_00300">
    <property type="entry name" value="Chorismate_synth"/>
    <property type="match status" value="1"/>
</dbReference>
<dbReference type="CDD" id="cd07304">
    <property type="entry name" value="Chorismate_synthase"/>
    <property type="match status" value="1"/>
</dbReference>
<accession>A0ABU3BS78</accession>
<dbReference type="Proteomes" id="UP001267426">
    <property type="component" value="Unassembled WGS sequence"/>
</dbReference>
<dbReference type="NCBIfam" id="NF003793">
    <property type="entry name" value="PRK05382.1"/>
    <property type="match status" value="1"/>
</dbReference>
<proteinExistence type="inferred from homology"/>
<dbReference type="EMBL" id="JAVRHT010000022">
    <property type="protein sequence ID" value="MDT0632132.1"/>
    <property type="molecule type" value="Genomic_DNA"/>
</dbReference>
<dbReference type="PROSITE" id="PS00789">
    <property type="entry name" value="CHORISMATE_SYNTHASE_3"/>
    <property type="match status" value="1"/>
</dbReference>
<protein>
    <recommendedName>
        <fullName evidence="3 7">Chorismate synthase</fullName>
        <shortName evidence="7">CS</shortName>
        <ecNumber evidence="3 7">4.2.3.5</ecNumber>
    </recommendedName>
    <alternativeName>
        <fullName evidence="7">5-enolpyruvylshikimate-3-phosphate phospholyase</fullName>
    </alternativeName>
</protein>
<name>A0ABU3BS78_9BACT</name>
<dbReference type="SUPFAM" id="SSF103263">
    <property type="entry name" value="Chorismate synthase, AroC"/>
    <property type="match status" value="1"/>
</dbReference>
<dbReference type="RefSeq" id="WP_311663764.1">
    <property type="nucleotide sequence ID" value="NZ_JAVRHT010000022.1"/>
</dbReference>
<comment type="pathway">
    <text evidence="1 7 8">Metabolic intermediate biosynthesis; chorismate biosynthesis; chorismate from D-erythrose 4-phosphate and phosphoenolpyruvate: step 7/7.</text>
</comment>
<feature type="binding site" evidence="7">
    <location>
        <begin position="270"/>
        <end position="271"/>
    </location>
    <ligand>
        <name>FMN</name>
        <dbReference type="ChEBI" id="CHEBI:58210"/>
    </ligand>
</feature>
<reference evidence="9 10" key="1">
    <citation type="submission" date="2023-09" db="EMBL/GenBank/DDBJ databases">
        <authorList>
            <person name="Rey-Velasco X."/>
        </authorList>
    </citation>
    <scope>NUCLEOTIDE SEQUENCE [LARGE SCALE GENOMIC DNA]</scope>
    <source>
        <strain evidence="9 10">F394</strain>
    </source>
</reference>
<comment type="catalytic activity">
    <reaction evidence="7 8">
        <text>5-O-(1-carboxyvinyl)-3-phosphoshikimate = chorismate + phosphate</text>
        <dbReference type="Rhea" id="RHEA:21020"/>
        <dbReference type="ChEBI" id="CHEBI:29748"/>
        <dbReference type="ChEBI" id="CHEBI:43474"/>
        <dbReference type="ChEBI" id="CHEBI:57701"/>
        <dbReference type="EC" id="4.2.3.5"/>
    </reaction>
</comment>
<keyword evidence="7" id="KW-0274">FAD</keyword>
<evidence type="ECO:0000256" key="3">
    <source>
        <dbReference type="ARBA" id="ARBA00013036"/>
    </source>
</evidence>
<organism evidence="9 10">
    <name type="scientific">Rubrivirga litoralis</name>
    <dbReference type="NCBI Taxonomy" id="3075598"/>
    <lineage>
        <taxon>Bacteria</taxon>
        <taxon>Pseudomonadati</taxon>
        <taxon>Rhodothermota</taxon>
        <taxon>Rhodothermia</taxon>
        <taxon>Rhodothermales</taxon>
        <taxon>Rubricoccaceae</taxon>
        <taxon>Rubrivirga</taxon>
    </lineage>
</organism>
<keyword evidence="10" id="KW-1185">Reference proteome</keyword>
<dbReference type="PANTHER" id="PTHR21085:SF0">
    <property type="entry name" value="CHORISMATE SYNTHASE"/>
    <property type="match status" value="1"/>
</dbReference>
<evidence type="ECO:0000313" key="10">
    <source>
        <dbReference type="Proteomes" id="UP001267426"/>
    </source>
</evidence>
<dbReference type="InterPro" id="IPR000453">
    <property type="entry name" value="Chorismate_synth"/>
</dbReference>
<comment type="function">
    <text evidence="7">Catalyzes the anti-1,4-elimination of the C-3 phosphate and the C-6 proR hydrogen from 5-enolpyruvylshikimate-3-phosphate (EPSP) to yield chorismate, which is the branch point compound that serves as the starting substrate for the three terminal pathways of aromatic amino acid biosynthesis. This reaction introduces a second double bond into the aromatic ring system.</text>
</comment>
<dbReference type="PIRSF" id="PIRSF001456">
    <property type="entry name" value="Chorismate_synth"/>
    <property type="match status" value="1"/>
</dbReference>
<dbReference type="Pfam" id="PF01264">
    <property type="entry name" value="Chorismate_synt"/>
    <property type="match status" value="1"/>
</dbReference>
<evidence type="ECO:0000256" key="1">
    <source>
        <dbReference type="ARBA" id="ARBA00005044"/>
    </source>
</evidence>
<evidence type="ECO:0000256" key="6">
    <source>
        <dbReference type="ARBA" id="ARBA00023239"/>
    </source>
</evidence>
<comment type="similarity">
    <text evidence="2 7 8">Belongs to the chorismate synthase family.</text>
</comment>
<keyword evidence="4 7" id="KW-0028">Amino-acid biosynthesis</keyword>
<feature type="binding site" evidence="7">
    <location>
        <begin position="138"/>
        <end position="140"/>
    </location>
    <ligand>
        <name>FMN</name>
        <dbReference type="ChEBI" id="CHEBI:58210"/>
    </ligand>
</feature>
<evidence type="ECO:0000256" key="7">
    <source>
        <dbReference type="HAMAP-Rule" id="MF_00300"/>
    </source>
</evidence>
<evidence type="ECO:0000256" key="4">
    <source>
        <dbReference type="ARBA" id="ARBA00022605"/>
    </source>
</evidence>
<dbReference type="EC" id="4.2.3.5" evidence="3 7"/>
<feature type="binding site" evidence="7">
    <location>
        <position position="355"/>
    </location>
    <ligand>
        <name>FMN</name>
        <dbReference type="ChEBI" id="CHEBI:58210"/>
    </ligand>
</feature>
<dbReference type="InterPro" id="IPR020541">
    <property type="entry name" value="Chorismate_synthase_CS"/>
</dbReference>
<comment type="subunit">
    <text evidence="7">Homotetramer.</text>
</comment>
<evidence type="ECO:0000256" key="2">
    <source>
        <dbReference type="ARBA" id="ARBA00008014"/>
    </source>
</evidence>
<keyword evidence="6 7" id="KW-0456">Lyase</keyword>
<keyword evidence="7" id="KW-0288">FMN</keyword>
<feature type="binding site" evidence="7">
    <location>
        <position position="46"/>
    </location>
    <ligand>
        <name>NADP(+)</name>
        <dbReference type="ChEBI" id="CHEBI:58349"/>
    </ligand>
</feature>
<keyword evidence="7" id="KW-0285">Flavoprotein</keyword>
<sequence>MLRYLTAGESHGPSLVGIVEGMPAGVPLTPGDIDEHLARRWLGFGRGGRAKVEQDQVQVLGGVRFSHTMGSPVALLLPNAAYEKDRAGWPETMAVGGTGEGVEPVTLPRPGHADLAGAQKYGFDRPPRGPDVRPVIDRSSARETAMRVACCSVARQMLRALGVEVGSHVVRLGGVGSDDPEAWAERRDALLADGGARALYAEADTSPVRMLDADLSDAAVEHVKATKKAGDTLGGVYEVVATGVPVGLGSYAQGDRRLGGRLAGAVLSIQAQKAVEVGDGWRAGRRPGSEVHDPITRDGDRWSRETNHAGGVEGGISNGMPIVVRGTMKPIPTLIKPLGTADLETGEAQPTRYERSDVTSVPAASTVAEAVVAWEIAVALVERYGGDTFEALRERVEADRARGL</sequence>